<dbReference type="GO" id="GO:0046921">
    <property type="term" value="F:alpha-(1-&gt;6)-fucosyltransferase activity"/>
    <property type="evidence" value="ECO:0007669"/>
    <property type="project" value="TreeGrafter"/>
</dbReference>
<reference evidence="2" key="1">
    <citation type="submission" date="2016-09" db="EMBL/GenBank/DDBJ databases">
        <authorList>
            <person name="Jeantristanb JTB J.-T."/>
            <person name="Ricardo R."/>
        </authorList>
    </citation>
    <scope>NUCLEOTIDE SEQUENCE [LARGE SCALE GENOMIC DNA]</scope>
</reference>
<dbReference type="GO" id="GO:0006487">
    <property type="term" value="P:protein N-linked glycosylation"/>
    <property type="evidence" value="ECO:0007669"/>
    <property type="project" value="TreeGrafter"/>
</dbReference>
<dbReference type="EMBL" id="FMSP01000002">
    <property type="protein sequence ID" value="SCV67890.1"/>
    <property type="molecule type" value="Genomic_DNA"/>
</dbReference>
<name>A0A238F146_9BASI</name>
<evidence type="ECO:0000313" key="2">
    <source>
        <dbReference type="Proteomes" id="UP000198372"/>
    </source>
</evidence>
<protein>
    <submittedName>
        <fullName evidence="1">BQ2448_5501 protein</fullName>
    </submittedName>
</protein>
<dbReference type="PANTHER" id="PTHR13132">
    <property type="entry name" value="ALPHA- 1,6 -FUCOSYLTRANSFERASE"/>
    <property type="match status" value="1"/>
</dbReference>
<keyword evidence="2" id="KW-1185">Reference proteome</keyword>
<evidence type="ECO:0000313" key="1">
    <source>
        <dbReference type="EMBL" id="SCV67890.1"/>
    </source>
</evidence>
<accession>A0A238F146</accession>
<dbReference type="AlphaFoldDB" id="A0A238F146"/>
<dbReference type="OrthoDB" id="2523182at2759"/>
<dbReference type="PANTHER" id="PTHR13132:SF29">
    <property type="entry name" value="ALPHA-(1,6)-FUCOSYLTRANSFERASE"/>
    <property type="match status" value="1"/>
</dbReference>
<sequence>MLPPVWSWMHRSYKTVLNSLENESESHKLFNAASRGRHTKLVYGLLLGLTVALAVQTIKLSATRASDYYGGSQATRSPDMDHYSVPLQDMYPASMVLRRPPPPLDESTIVVEEPMNAHEPAWRLSDDASRLPKCGRFVLTALEEIGLGANLNIMFRAALIAKKLGVVQLVDNNNWSYGRLEYYLEPYTISCGWRQASRIRAGFYTVEAFDEVDAQFFFERERGGLQRLQDVMQARNPKPSVLPASDTLPPPLIPAFEEYARVLHSMWKPVPAILKDAERVKAMMGIGGERPTIAVQVRLGDKATEYSRSNQFTENTFGNLTAHLEVMHALYDRMVGCPSTRANRRPRAILLTIEDDALENMARDAIAAPFEFDRTPAVIRSPGYTFIQYSFNRIPLKARVASARALVRDLILAAKETDATVVTMGSNLGRLSSQIAGVEAMLGPPAKEVQHAGGRIRSLDTPWFPTTWADGIWTGLGKNE</sequence>
<proteinExistence type="predicted"/>
<gene>
    <name evidence="1" type="ORF">BQ2448_5501</name>
</gene>
<dbReference type="Proteomes" id="UP000198372">
    <property type="component" value="Unassembled WGS sequence"/>
</dbReference>
<organism evidence="1 2">
    <name type="scientific">Microbotryum intermedium</name>
    <dbReference type="NCBI Taxonomy" id="269621"/>
    <lineage>
        <taxon>Eukaryota</taxon>
        <taxon>Fungi</taxon>
        <taxon>Dikarya</taxon>
        <taxon>Basidiomycota</taxon>
        <taxon>Pucciniomycotina</taxon>
        <taxon>Microbotryomycetes</taxon>
        <taxon>Microbotryales</taxon>
        <taxon>Microbotryaceae</taxon>
        <taxon>Microbotryum</taxon>
    </lineage>
</organism>